<organism evidence="1 2">
    <name type="scientific">Rhipicephalus microplus</name>
    <name type="common">Cattle tick</name>
    <name type="synonym">Boophilus microplus</name>
    <dbReference type="NCBI Taxonomy" id="6941"/>
    <lineage>
        <taxon>Eukaryota</taxon>
        <taxon>Metazoa</taxon>
        <taxon>Ecdysozoa</taxon>
        <taxon>Arthropoda</taxon>
        <taxon>Chelicerata</taxon>
        <taxon>Arachnida</taxon>
        <taxon>Acari</taxon>
        <taxon>Parasitiformes</taxon>
        <taxon>Ixodida</taxon>
        <taxon>Ixodoidea</taxon>
        <taxon>Ixodidae</taxon>
        <taxon>Rhipicephalinae</taxon>
        <taxon>Rhipicephalus</taxon>
        <taxon>Boophilus</taxon>
    </lineage>
</organism>
<proteinExistence type="predicted"/>
<accession>A0A9J6EYW6</accession>
<gene>
    <name evidence="1" type="ORF">HPB51_007407</name>
</gene>
<dbReference type="AlphaFoldDB" id="A0A9J6EYW6"/>
<protein>
    <submittedName>
        <fullName evidence="1">Uncharacterized protein</fullName>
    </submittedName>
</protein>
<name>A0A9J6EYW6_RHIMP</name>
<keyword evidence="2" id="KW-1185">Reference proteome</keyword>
<dbReference type="Proteomes" id="UP000821866">
    <property type="component" value="Chromosome 1"/>
</dbReference>
<sequence>MDVEFSSSRARPISSESCVSQSVGCAVAHILLVARNASSALRCRKWLGAGGGIIDSAQESSRRWLGTTSAGLRVVNHQHRLQLRGRLLIFALTLSLGPEGARVPGARKAVGRRLSQMRLASSHRTVRRWRGPAAGAVGNLRSIQRGHIKSRISRSLDLLNEEASHR</sequence>
<reference evidence="1" key="1">
    <citation type="journal article" date="2020" name="Cell">
        <title>Large-Scale Comparative Analyses of Tick Genomes Elucidate Their Genetic Diversity and Vector Capacities.</title>
        <authorList>
            <consortium name="Tick Genome and Microbiome Consortium (TIGMIC)"/>
            <person name="Jia N."/>
            <person name="Wang J."/>
            <person name="Shi W."/>
            <person name="Du L."/>
            <person name="Sun Y."/>
            <person name="Zhan W."/>
            <person name="Jiang J.F."/>
            <person name="Wang Q."/>
            <person name="Zhang B."/>
            <person name="Ji P."/>
            <person name="Bell-Sakyi L."/>
            <person name="Cui X.M."/>
            <person name="Yuan T.T."/>
            <person name="Jiang B.G."/>
            <person name="Yang W.F."/>
            <person name="Lam T.T."/>
            <person name="Chang Q.C."/>
            <person name="Ding S.J."/>
            <person name="Wang X.J."/>
            <person name="Zhu J.G."/>
            <person name="Ruan X.D."/>
            <person name="Zhao L."/>
            <person name="Wei J.T."/>
            <person name="Ye R.Z."/>
            <person name="Que T.C."/>
            <person name="Du C.H."/>
            <person name="Zhou Y.H."/>
            <person name="Cheng J.X."/>
            <person name="Dai P.F."/>
            <person name="Guo W.B."/>
            <person name="Han X.H."/>
            <person name="Huang E.J."/>
            <person name="Li L.F."/>
            <person name="Wei W."/>
            <person name="Gao Y.C."/>
            <person name="Liu J.Z."/>
            <person name="Shao H.Z."/>
            <person name="Wang X."/>
            <person name="Wang C.C."/>
            <person name="Yang T.C."/>
            <person name="Huo Q.B."/>
            <person name="Li W."/>
            <person name="Chen H.Y."/>
            <person name="Chen S.E."/>
            <person name="Zhou L.G."/>
            <person name="Ni X.B."/>
            <person name="Tian J.H."/>
            <person name="Sheng Y."/>
            <person name="Liu T."/>
            <person name="Pan Y.S."/>
            <person name="Xia L.Y."/>
            <person name="Li J."/>
            <person name="Zhao F."/>
            <person name="Cao W.C."/>
        </authorList>
    </citation>
    <scope>NUCLEOTIDE SEQUENCE</scope>
    <source>
        <strain evidence="1">Rmic-2018</strain>
    </source>
</reference>
<evidence type="ECO:0000313" key="1">
    <source>
        <dbReference type="EMBL" id="KAH8039505.1"/>
    </source>
</evidence>
<reference evidence="1" key="2">
    <citation type="submission" date="2021-09" db="EMBL/GenBank/DDBJ databases">
        <authorList>
            <person name="Jia N."/>
            <person name="Wang J."/>
            <person name="Shi W."/>
            <person name="Du L."/>
            <person name="Sun Y."/>
            <person name="Zhan W."/>
            <person name="Jiang J."/>
            <person name="Wang Q."/>
            <person name="Zhang B."/>
            <person name="Ji P."/>
            <person name="Sakyi L.B."/>
            <person name="Cui X."/>
            <person name="Yuan T."/>
            <person name="Jiang B."/>
            <person name="Yang W."/>
            <person name="Lam T.T.-Y."/>
            <person name="Chang Q."/>
            <person name="Ding S."/>
            <person name="Wang X."/>
            <person name="Zhu J."/>
            <person name="Ruan X."/>
            <person name="Zhao L."/>
            <person name="Wei J."/>
            <person name="Que T."/>
            <person name="Du C."/>
            <person name="Cheng J."/>
            <person name="Dai P."/>
            <person name="Han X."/>
            <person name="Huang E."/>
            <person name="Gao Y."/>
            <person name="Liu J."/>
            <person name="Shao H."/>
            <person name="Ye R."/>
            <person name="Li L."/>
            <person name="Wei W."/>
            <person name="Wang X."/>
            <person name="Wang C."/>
            <person name="Huo Q."/>
            <person name="Li W."/>
            <person name="Guo W."/>
            <person name="Chen H."/>
            <person name="Chen S."/>
            <person name="Zhou L."/>
            <person name="Zhou L."/>
            <person name="Ni X."/>
            <person name="Tian J."/>
            <person name="Zhou Y."/>
            <person name="Sheng Y."/>
            <person name="Liu T."/>
            <person name="Pan Y."/>
            <person name="Xia L."/>
            <person name="Li J."/>
            <person name="Zhao F."/>
            <person name="Cao W."/>
        </authorList>
    </citation>
    <scope>NUCLEOTIDE SEQUENCE</scope>
    <source>
        <strain evidence="1">Rmic-2018</strain>
        <tissue evidence="1">Larvae</tissue>
    </source>
</reference>
<evidence type="ECO:0000313" key="2">
    <source>
        <dbReference type="Proteomes" id="UP000821866"/>
    </source>
</evidence>
<dbReference type="EMBL" id="JABSTU010000001">
    <property type="protein sequence ID" value="KAH8039505.1"/>
    <property type="molecule type" value="Genomic_DNA"/>
</dbReference>
<comment type="caution">
    <text evidence="1">The sequence shown here is derived from an EMBL/GenBank/DDBJ whole genome shotgun (WGS) entry which is preliminary data.</text>
</comment>